<feature type="domain" description="Protein kinase" evidence="10">
    <location>
        <begin position="68"/>
        <end position="326"/>
    </location>
</feature>
<evidence type="ECO:0000256" key="1">
    <source>
        <dbReference type="ARBA" id="ARBA00022679"/>
    </source>
</evidence>
<dbReference type="PANTHER" id="PTHR24416:SF564">
    <property type="entry name" value="MACROPHAGE-STIMULATING PROTEIN RECEPTOR"/>
    <property type="match status" value="1"/>
</dbReference>
<dbReference type="WBParaSite" id="EVEC_0000784701-mRNA-1">
    <property type="protein sequence ID" value="EVEC_0000784701-mRNA-1"/>
    <property type="gene ID" value="EVEC_0000784701"/>
</dbReference>
<dbReference type="PROSITE" id="PS50011">
    <property type="entry name" value="PROTEIN_KINASE_DOM"/>
    <property type="match status" value="1"/>
</dbReference>
<keyword evidence="9" id="KW-1133">Transmembrane helix</keyword>
<reference evidence="11" key="1">
    <citation type="submission" date="2017-02" db="UniProtKB">
        <authorList>
            <consortium name="WormBaseParasite"/>
        </authorList>
    </citation>
    <scope>IDENTIFICATION</scope>
</reference>
<keyword evidence="8" id="KW-0479">Metal-binding</keyword>
<dbReference type="InterPro" id="IPR008266">
    <property type="entry name" value="Tyr_kinase_AS"/>
</dbReference>
<dbReference type="GO" id="GO:0005524">
    <property type="term" value="F:ATP binding"/>
    <property type="evidence" value="ECO:0007669"/>
    <property type="project" value="UniProtKB-KW"/>
</dbReference>
<accession>A0A0N4VBE2</accession>
<feature type="active site" description="Proton acceptor" evidence="6">
    <location>
        <position position="189"/>
    </location>
</feature>
<evidence type="ECO:0000256" key="4">
    <source>
        <dbReference type="ARBA" id="ARBA00022840"/>
    </source>
</evidence>
<dbReference type="AlphaFoldDB" id="A0A0N4VBE2"/>
<dbReference type="PANTHER" id="PTHR24416">
    <property type="entry name" value="TYROSINE-PROTEIN KINASE RECEPTOR"/>
    <property type="match status" value="1"/>
</dbReference>
<feature type="binding site" evidence="7">
    <location>
        <position position="193"/>
    </location>
    <ligand>
        <name>ATP</name>
        <dbReference type="ChEBI" id="CHEBI:30616"/>
    </ligand>
</feature>
<dbReference type="InterPro" id="IPR001245">
    <property type="entry name" value="Ser-Thr/Tyr_kinase_cat_dom"/>
</dbReference>
<evidence type="ECO:0000259" key="10">
    <source>
        <dbReference type="PROSITE" id="PS50011"/>
    </source>
</evidence>
<dbReference type="GO" id="GO:0004714">
    <property type="term" value="F:transmembrane receptor protein tyrosine kinase activity"/>
    <property type="evidence" value="ECO:0007669"/>
    <property type="project" value="TreeGrafter"/>
</dbReference>
<dbReference type="PRINTS" id="PR00109">
    <property type="entry name" value="TYRKINASE"/>
</dbReference>
<dbReference type="GO" id="GO:0016477">
    <property type="term" value="P:cell migration"/>
    <property type="evidence" value="ECO:0007669"/>
    <property type="project" value="TreeGrafter"/>
</dbReference>
<feature type="binding site" evidence="8">
    <location>
        <position position="194"/>
    </location>
    <ligand>
        <name>Mg(2+)</name>
        <dbReference type="ChEBI" id="CHEBI:18420"/>
    </ligand>
</feature>
<dbReference type="Pfam" id="PF07714">
    <property type="entry name" value="PK_Tyr_Ser-Thr"/>
    <property type="match status" value="1"/>
</dbReference>
<name>A0A0N4VBE2_ENTVE</name>
<dbReference type="CDD" id="cd00192">
    <property type="entry name" value="PTKc"/>
    <property type="match status" value="1"/>
</dbReference>
<evidence type="ECO:0000256" key="9">
    <source>
        <dbReference type="SAM" id="Phobius"/>
    </source>
</evidence>
<feature type="binding site" evidence="8">
    <location>
        <position position="207"/>
    </location>
    <ligand>
        <name>Mg(2+)</name>
        <dbReference type="ChEBI" id="CHEBI:18420"/>
    </ligand>
</feature>
<keyword evidence="9" id="KW-0812">Transmembrane</keyword>
<dbReference type="SMART" id="SM00219">
    <property type="entry name" value="TyrKc"/>
    <property type="match status" value="1"/>
</dbReference>
<dbReference type="GO" id="GO:0007399">
    <property type="term" value="P:nervous system development"/>
    <property type="evidence" value="ECO:0007669"/>
    <property type="project" value="TreeGrafter"/>
</dbReference>
<dbReference type="GO" id="GO:0007169">
    <property type="term" value="P:cell surface receptor protein tyrosine kinase signaling pathway"/>
    <property type="evidence" value="ECO:0007669"/>
    <property type="project" value="TreeGrafter"/>
</dbReference>
<dbReference type="Gene3D" id="1.10.510.10">
    <property type="entry name" value="Transferase(Phosphotransferase) domain 1"/>
    <property type="match status" value="1"/>
</dbReference>
<dbReference type="InterPro" id="IPR011009">
    <property type="entry name" value="Kinase-like_dom_sf"/>
</dbReference>
<evidence type="ECO:0000256" key="3">
    <source>
        <dbReference type="ARBA" id="ARBA00022777"/>
    </source>
</evidence>
<keyword evidence="4 7" id="KW-0067">ATP-binding</keyword>
<evidence type="ECO:0000313" key="11">
    <source>
        <dbReference type="WBParaSite" id="EVEC_0000784701-mRNA-1"/>
    </source>
</evidence>
<dbReference type="FunFam" id="1.10.510.10:FF:000554">
    <property type="entry name" value="Predicted protein"/>
    <property type="match status" value="1"/>
</dbReference>
<organism evidence="11">
    <name type="scientific">Enterobius vermicularis</name>
    <name type="common">Human pinworm</name>
    <dbReference type="NCBI Taxonomy" id="51028"/>
    <lineage>
        <taxon>Eukaryota</taxon>
        <taxon>Metazoa</taxon>
        <taxon>Ecdysozoa</taxon>
        <taxon>Nematoda</taxon>
        <taxon>Chromadorea</taxon>
        <taxon>Rhabditida</taxon>
        <taxon>Spirurina</taxon>
        <taxon>Oxyuridomorpha</taxon>
        <taxon>Oxyuroidea</taxon>
        <taxon>Oxyuridae</taxon>
        <taxon>Enterobius</taxon>
    </lineage>
</organism>
<dbReference type="SUPFAM" id="SSF56112">
    <property type="entry name" value="Protein kinase-like (PK-like)"/>
    <property type="match status" value="1"/>
</dbReference>
<feature type="transmembrane region" description="Helical" evidence="9">
    <location>
        <begin position="27"/>
        <end position="49"/>
    </location>
</feature>
<dbReference type="GO" id="GO:0046872">
    <property type="term" value="F:metal ion binding"/>
    <property type="evidence" value="ECO:0007669"/>
    <property type="project" value="UniProtKB-KW"/>
</dbReference>
<dbReference type="InterPro" id="IPR050122">
    <property type="entry name" value="RTK"/>
</dbReference>
<protein>
    <submittedName>
        <fullName evidence="11">Protein kinase domain-containing protein</fullName>
    </submittedName>
</protein>
<dbReference type="InterPro" id="IPR000719">
    <property type="entry name" value="Prot_kinase_dom"/>
</dbReference>
<keyword evidence="5" id="KW-0829">Tyrosine-protein kinase</keyword>
<sequence length="383" mass="43933">LTSKRINFIYSFFQPFIETGFLRTKKVAAAIVCLIIFITLICLIIWVFYRYYKKVMWLGCITPKWIILFYSNNRLTGNFGVVYKGIYCGKNGTSAVVACKTIDSFLREGLMMANFDHPHVTRLIGISLASNGCPMIVTDYLAKGDLRHYIINPNNVSAGIPLRKINERIYVFIADGMAYLHEKKFIHRDLAARNCMLDEKLNVKISDFGLSRDVSRGGMYEAKNRNRGIPIRWMPIESLEEQQYTFKGDVWAYGVVLWELATRGLIPYGDLEMKDILRLLKQGHRLSKPKKCPDILYQKVMLLCWLEVPERRPTFNELKEMMEDVVDQLKKGISGTSLLNNHYERVCNRSAATTPVSYPKPFPVGCWGGYGEGCLETSIRVDL</sequence>
<keyword evidence="3" id="KW-0418">Kinase</keyword>
<keyword evidence="1" id="KW-0808">Transferase</keyword>
<dbReference type="InterPro" id="IPR020635">
    <property type="entry name" value="Tyr_kinase_cat_dom"/>
</dbReference>
<evidence type="ECO:0000256" key="6">
    <source>
        <dbReference type="PIRSR" id="PIRSR000615-1"/>
    </source>
</evidence>
<dbReference type="PROSITE" id="PS00109">
    <property type="entry name" value="PROTEIN_KINASE_TYR"/>
    <property type="match status" value="1"/>
</dbReference>
<evidence type="ECO:0000256" key="2">
    <source>
        <dbReference type="ARBA" id="ARBA00022741"/>
    </source>
</evidence>
<evidence type="ECO:0000256" key="8">
    <source>
        <dbReference type="PIRSR" id="PIRSR000615-3"/>
    </source>
</evidence>
<dbReference type="GO" id="GO:0005886">
    <property type="term" value="C:plasma membrane"/>
    <property type="evidence" value="ECO:0007669"/>
    <property type="project" value="TreeGrafter"/>
</dbReference>
<keyword evidence="8" id="KW-0460">Magnesium</keyword>
<keyword evidence="2 7" id="KW-0547">Nucleotide-binding</keyword>
<proteinExistence type="predicted"/>
<dbReference type="GO" id="GO:0043235">
    <property type="term" value="C:receptor complex"/>
    <property type="evidence" value="ECO:0007669"/>
    <property type="project" value="TreeGrafter"/>
</dbReference>
<evidence type="ECO:0000256" key="7">
    <source>
        <dbReference type="PIRSR" id="PIRSR000615-2"/>
    </source>
</evidence>
<keyword evidence="9" id="KW-0472">Membrane</keyword>
<evidence type="ECO:0000256" key="5">
    <source>
        <dbReference type="ARBA" id="ARBA00023137"/>
    </source>
</evidence>